<protein>
    <submittedName>
        <fullName evidence="2">Uncharacterized protein</fullName>
    </submittedName>
</protein>
<keyword evidence="3" id="KW-1185">Reference proteome</keyword>
<proteinExistence type="predicted"/>
<gene>
    <name evidence="2" type="ORF">RM764_36380</name>
</gene>
<feature type="transmembrane region" description="Helical" evidence="1">
    <location>
        <begin position="20"/>
        <end position="44"/>
    </location>
</feature>
<evidence type="ECO:0000313" key="2">
    <source>
        <dbReference type="EMBL" id="MDT0468409.1"/>
    </source>
</evidence>
<comment type="caution">
    <text evidence="2">The sequence shown here is derived from an EMBL/GenBank/DDBJ whole genome shotgun (WGS) entry which is preliminary data.</text>
</comment>
<dbReference type="RefSeq" id="WP_311699852.1">
    <property type="nucleotide sequence ID" value="NZ_JAVREY010000073.1"/>
</dbReference>
<keyword evidence="1" id="KW-0472">Membrane</keyword>
<keyword evidence="1" id="KW-0812">Transmembrane</keyword>
<reference evidence="3" key="1">
    <citation type="submission" date="2023-07" db="EMBL/GenBank/DDBJ databases">
        <title>30 novel species of actinomycetes from the DSMZ collection.</title>
        <authorList>
            <person name="Nouioui I."/>
        </authorList>
    </citation>
    <scope>NUCLEOTIDE SEQUENCE [LARGE SCALE GENOMIC DNA]</scope>
    <source>
        <strain evidence="3">DSM 41699</strain>
    </source>
</reference>
<dbReference type="EMBL" id="JAVREY010000073">
    <property type="protein sequence ID" value="MDT0468409.1"/>
    <property type="molecule type" value="Genomic_DNA"/>
</dbReference>
<name>A0ABU2U598_9ACTN</name>
<evidence type="ECO:0000256" key="1">
    <source>
        <dbReference type="SAM" id="Phobius"/>
    </source>
</evidence>
<evidence type="ECO:0000313" key="3">
    <source>
        <dbReference type="Proteomes" id="UP001183809"/>
    </source>
</evidence>
<organism evidence="2 3">
    <name type="scientific">Streptomyces gibsoniae</name>
    <dbReference type="NCBI Taxonomy" id="3075529"/>
    <lineage>
        <taxon>Bacteria</taxon>
        <taxon>Bacillati</taxon>
        <taxon>Actinomycetota</taxon>
        <taxon>Actinomycetes</taxon>
        <taxon>Kitasatosporales</taxon>
        <taxon>Streptomycetaceae</taxon>
        <taxon>Streptomyces</taxon>
    </lineage>
</organism>
<keyword evidence="1" id="KW-1133">Transmembrane helix</keyword>
<dbReference type="Proteomes" id="UP001183809">
    <property type="component" value="Unassembled WGS sequence"/>
</dbReference>
<sequence length="57" mass="5758">MATAGRALTARRGLPLYAGLGALAVLGAVEWPLAVGIGIGYAVLRTKGLPTRPTAAR</sequence>
<accession>A0ABU2U598</accession>